<proteinExistence type="predicted"/>
<comment type="caution">
    <text evidence="2">The sequence shown here is derived from an EMBL/GenBank/DDBJ whole genome shotgun (WGS) entry which is preliminary data.</text>
</comment>
<name>A0AAD5Y0I8_9FUNG</name>
<evidence type="ECO:0000313" key="3">
    <source>
        <dbReference type="Proteomes" id="UP001211065"/>
    </source>
</evidence>
<gene>
    <name evidence="2" type="ORF">HK099_007645</name>
</gene>
<dbReference type="AlphaFoldDB" id="A0AAD5Y0I8"/>
<organism evidence="2 3">
    <name type="scientific">Clydaea vesicula</name>
    <dbReference type="NCBI Taxonomy" id="447962"/>
    <lineage>
        <taxon>Eukaryota</taxon>
        <taxon>Fungi</taxon>
        <taxon>Fungi incertae sedis</taxon>
        <taxon>Chytridiomycota</taxon>
        <taxon>Chytridiomycota incertae sedis</taxon>
        <taxon>Chytridiomycetes</taxon>
        <taxon>Lobulomycetales</taxon>
        <taxon>Lobulomycetaceae</taxon>
        <taxon>Clydaea</taxon>
    </lineage>
</organism>
<dbReference type="InterPro" id="IPR019034">
    <property type="entry name" value="UPF0390"/>
</dbReference>
<dbReference type="Proteomes" id="UP001211065">
    <property type="component" value="Unassembled WGS sequence"/>
</dbReference>
<reference evidence="2" key="1">
    <citation type="submission" date="2020-05" db="EMBL/GenBank/DDBJ databases">
        <title>Phylogenomic resolution of chytrid fungi.</title>
        <authorList>
            <person name="Stajich J.E."/>
            <person name="Amses K."/>
            <person name="Simmons R."/>
            <person name="Seto K."/>
            <person name="Myers J."/>
            <person name="Bonds A."/>
            <person name="Quandt C.A."/>
            <person name="Barry K."/>
            <person name="Liu P."/>
            <person name="Grigoriev I."/>
            <person name="Longcore J.E."/>
            <person name="James T.Y."/>
        </authorList>
    </citation>
    <scope>NUCLEOTIDE SEQUENCE</scope>
    <source>
        <strain evidence="2">JEL0476</strain>
    </source>
</reference>
<feature type="region of interest" description="Disordered" evidence="1">
    <location>
        <begin position="1"/>
        <end position="32"/>
    </location>
</feature>
<evidence type="ECO:0000313" key="2">
    <source>
        <dbReference type="EMBL" id="KAJ3224925.1"/>
    </source>
</evidence>
<dbReference type="Pfam" id="PF09495">
    <property type="entry name" value="DUF2462"/>
    <property type="match status" value="1"/>
</dbReference>
<accession>A0AAD5Y0I8</accession>
<evidence type="ECO:0000256" key="1">
    <source>
        <dbReference type="SAM" id="MobiDB-lite"/>
    </source>
</evidence>
<dbReference type="EMBL" id="JADGJW010000076">
    <property type="protein sequence ID" value="KAJ3224925.1"/>
    <property type="molecule type" value="Genomic_DNA"/>
</dbReference>
<sequence>MAQGQLKQKATNIKKPAEKSLTAKKGNPVKKSKIGGVFAKNKNLQKKLWATATNNTEMMLASKAKACGKLTILKSLALEKKAKEEKKKKLRK</sequence>
<keyword evidence="3" id="KW-1185">Reference proteome</keyword>
<feature type="compositionally biased region" description="Polar residues" evidence="1">
    <location>
        <begin position="1"/>
        <end position="11"/>
    </location>
</feature>
<protein>
    <submittedName>
        <fullName evidence="2">Uncharacterized protein</fullName>
    </submittedName>
</protein>